<evidence type="ECO:0000313" key="3">
    <source>
        <dbReference type="Proteomes" id="UP001220940"/>
    </source>
</evidence>
<evidence type="ECO:0000256" key="1">
    <source>
        <dbReference type="SAM" id="Phobius"/>
    </source>
</evidence>
<reference evidence="2" key="1">
    <citation type="submission" date="2021-11" db="EMBL/GenBank/DDBJ databases">
        <title>Description of Mycoplasma bradburyaesp. nov.from sea birds: a tribute to a great mycoplasmologist.</title>
        <authorList>
            <person name="Ramirez A.S."/>
            <person name="Poveda C."/>
            <person name="Suarez-Perez A."/>
            <person name="Rosales R.S."/>
            <person name="Dijkman R."/>
            <person name="Feberwee A."/>
            <person name="Spergser J."/>
            <person name="Szostak M.P."/>
            <person name="Ressel L."/>
            <person name="Calabuig P."/>
            <person name="Catania S."/>
            <person name="Gobbo F."/>
            <person name="Timofte D."/>
            <person name="Poveda J.B."/>
        </authorList>
    </citation>
    <scope>NUCLEOTIDE SEQUENCE [LARGE SCALE GENOMIC DNA]</scope>
    <source>
        <strain evidence="2">T158</strain>
    </source>
</reference>
<organism evidence="2 3">
    <name type="scientific">Mycoplasma bradburyae</name>
    <dbReference type="NCBI Taxonomy" id="2963128"/>
    <lineage>
        <taxon>Bacteria</taxon>
        <taxon>Bacillati</taxon>
        <taxon>Mycoplasmatota</taxon>
        <taxon>Mollicutes</taxon>
        <taxon>Mycoplasmataceae</taxon>
        <taxon>Mycoplasma</taxon>
    </lineage>
</organism>
<keyword evidence="1" id="KW-1133">Transmembrane helix</keyword>
<protein>
    <submittedName>
        <fullName evidence="2">DUF308 domain-containing protein</fullName>
    </submittedName>
</protein>
<dbReference type="RefSeq" id="WP_255034631.1">
    <property type="nucleotide sequence ID" value="NZ_CP101414.1"/>
</dbReference>
<evidence type="ECO:0000313" key="2">
    <source>
        <dbReference type="EMBL" id="MDC4181801.1"/>
    </source>
</evidence>
<gene>
    <name evidence="2" type="ORF">LNO68_01185</name>
</gene>
<keyword evidence="3" id="KW-1185">Reference proteome</keyword>
<proteinExistence type="predicted"/>
<dbReference type="Proteomes" id="UP001220940">
    <property type="component" value="Unassembled WGS sequence"/>
</dbReference>
<comment type="caution">
    <text evidence="2">The sequence shown here is derived from an EMBL/GenBank/DDBJ whole genome shotgun (WGS) entry which is preliminary data.</text>
</comment>
<keyword evidence="1" id="KW-0472">Membrane</keyword>
<sequence length="300" mass="34268">MSDTNKKEKTNNKQSLLNKKTNINIIVIFFVLAAVFIFLGALGFSIVGRSLRQVSNNNEIELTSTGVGLLAMGIIGVIFGLVFLISGICMCIMNYLVKVNLLKELQLEIIRETKKVEEQKLLTSSESDEHNELKQEEIKKKEVDSEINETQPQVKEEIIPPKINYQPNIKLIPNQVNVPANNINRQIFNQNIVANNNLVVNSNFNPQLNINNNQQLRLPNRFQQKPVHGFVNNQQNLMVRNQNPLMNINPMNQPNMSLNNKSKFPVQINSNQVNLRSPQVQNAQNNFQNKNRNIQTLYKN</sequence>
<name>A0ABT5GBE7_9MOLU</name>
<feature type="transmembrane region" description="Helical" evidence="1">
    <location>
        <begin position="67"/>
        <end position="97"/>
    </location>
</feature>
<dbReference type="EMBL" id="JAJHZM010000007">
    <property type="protein sequence ID" value="MDC4181801.1"/>
    <property type="molecule type" value="Genomic_DNA"/>
</dbReference>
<keyword evidence="1" id="KW-0812">Transmembrane</keyword>
<feature type="transmembrane region" description="Helical" evidence="1">
    <location>
        <begin position="21"/>
        <end position="47"/>
    </location>
</feature>
<accession>A0ABT5GBE7</accession>